<dbReference type="Proteomes" id="UP001059610">
    <property type="component" value="Unassembled WGS sequence"/>
</dbReference>
<sequence>MSNYMNALYGLLLLLFAQVTIADVNITLGQEIAQNGTAEGVPACASCHGEAGQGNNSVGFPRLAALPTPYILQQLNDLADSARHNSMMSPVAGLLTPQQKRALADYYASLPVVMQTPASPTQENSMQRAGKAIATVGKLSQNLPACDRCHGVNGAGVGEQFPPLAGQSAIYLENQLLSWKNGDRPAGALDLMPGIASQLSPQQIKEIAHYYSRLSQPIMTQSTHQGEKP</sequence>
<evidence type="ECO:0000256" key="2">
    <source>
        <dbReference type="ARBA" id="ARBA00022723"/>
    </source>
</evidence>
<protein>
    <submittedName>
        <fullName evidence="6">Cytochrome c</fullName>
    </submittedName>
</protein>
<dbReference type="EMBL" id="BRLJ01000002">
    <property type="protein sequence ID" value="GKX62708.1"/>
    <property type="molecule type" value="Genomic_DNA"/>
</dbReference>
<dbReference type="RefSeq" id="WP_261821747.1">
    <property type="nucleotide sequence ID" value="NZ_BRLJ01000002.1"/>
</dbReference>
<dbReference type="Pfam" id="PF13442">
    <property type="entry name" value="Cytochrome_CBB3"/>
    <property type="match status" value="1"/>
</dbReference>
<dbReference type="Gene3D" id="1.10.760.10">
    <property type="entry name" value="Cytochrome c-like domain"/>
    <property type="match status" value="2"/>
</dbReference>
<feature type="domain" description="Cytochrome c" evidence="5">
    <location>
        <begin position="24"/>
        <end position="111"/>
    </location>
</feature>
<dbReference type="SUPFAM" id="SSF46626">
    <property type="entry name" value="Cytochrome c"/>
    <property type="match status" value="2"/>
</dbReference>
<keyword evidence="1 4" id="KW-0349">Heme</keyword>
<reference evidence="6" key="1">
    <citation type="submission" date="2022-06" db="EMBL/GenBank/DDBJ databases">
        <title>Draft genome sequences of Pragia fontium str. JCM24417.</title>
        <authorList>
            <person name="Wakabayashi Y."/>
            <person name="Kojima K."/>
        </authorList>
    </citation>
    <scope>NUCLEOTIDE SEQUENCE</scope>
    <source>
        <strain evidence="6">JCM 24417</strain>
    </source>
</reference>
<organism evidence="6 7">
    <name type="scientific">Pragia fontium</name>
    <dbReference type="NCBI Taxonomy" id="82985"/>
    <lineage>
        <taxon>Bacteria</taxon>
        <taxon>Pseudomonadati</taxon>
        <taxon>Pseudomonadota</taxon>
        <taxon>Gammaproteobacteria</taxon>
        <taxon>Enterobacterales</taxon>
        <taxon>Budviciaceae</taxon>
        <taxon>Pragia</taxon>
    </lineage>
</organism>
<dbReference type="InterPro" id="IPR050597">
    <property type="entry name" value="Cytochrome_c_Oxidase_Subunit"/>
</dbReference>
<evidence type="ECO:0000256" key="4">
    <source>
        <dbReference type="PROSITE-ProRule" id="PRU00433"/>
    </source>
</evidence>
<keyword evidence="2 4" id="KW-0479">Metal-binding</keyword>
<evidence type="ECO:0000256" key="3">
    <source>
        <dbReference type="ARBA" id="ARBA00023004"/>
    </source>
</evidence>
<evidence type="ECO:0000259" key="5">
    <source>
        <dbReference type="PROSITE" id="PS51007"/>
    </source>
</evidence>
<dbReference type="InterPro" id="IPR009056">
    <property type="entry name" value="Cyt_c-like_dom"/>
</dbReference>
<comment type="caution">
    <text evidence="6">The sequence shown here is derived from an EMBL/GenBank/DDBJ whole genome shotgun (WGS) entry which is preliminary data.</text>
</comment>
<feature type="domain" description="Cytochrome c" evidence="5">
    <location>
        <begin position="125"/>
        <end position="215"/>
    </location>
</feature>
<dbReference type="PANTHER" id="PTHR33751">
    <property type="entry name" value="CBB3-TYPE CYTOCHROME C OXIDASE SUBUNIT FIXP"/>
    <property type="match status" value="1"/>
</dbReference>
<dbReference type="Pfam" id="PF00034">
    <property type="entry name" value="Cytochrom_C"/>
    <property type="match status" value="1"/>
</dbReference>
<keyword evidence="3 4" id="KW-0408">Iron</keyword>
<dbReference type="PIRSF" id="PIRSF000005">
    <property type="entry name" value="Cytochrome_c4"/>
    <property type="match status" value="1"/>
</dbReference>
<evidence type="ECO:0000313" key="7">
    <source>
        <dbReference type="Proteomes" id="UP001059610"/>
    </source>
</evidence>
<keyword evidence="7" id="KW-1185">Reference proteome</keyword>
<dbReference type="InterPro" id="IPR036909">
    <property type="entry name" value="Cyt_c-like_dom_sf"/>
</dbReference>
<accession>A0ABQ5LJJ4</accession>
<name>A0ABQ5LJJ4_9GAMM</name>
<dbReference type="PROSITE" id="PS51007">
    <property type="entry name" value="CYTC"/>
    <property type="match status" value="2"/>
</dbReference>
<evidence type="ECO:0000256" key="1">
    <source>
        <dbReference type="ARBA" id="ARBA00022617"/>
    </source>
</evidence>
<gene>
    <name evidence="6" type="ORF">SOASR032_12770</name>
</gene>
<dbReference type="InterPro" id="IPR024167">
    <property type="entry name" value="Cytochrome_c4-like"/>
</dbReference>
<dbReference type="PANTHER" id="PTHR33751:SF11">
    <property type="entry name" value="BLL4483 PROTEIN"/>
    <property type="match status" value="1"/>
</dbReference>
<evidence type="ECO:0000313" key="6">
    <source>
        <dbReference type="EMBL" id="GKX62708.1"/>
    </source>
</evidence>
<proteinExistence type="predicted"/>